<dbReference type="PROSITE" id="PS50237">
    <property type="entry name" value="HECT"/>
    <property type="match status" value="1"/>
</dbReference>
<dbReference type="Gene3D" id="3.30.2410.10">
    <property type="entry name" value="Hect, E3 ligase catalytic domain"/>
    <property type="match status" value="1"/>
</dbReference>
<dbReference type="PANTHER" id="PTHR46654">
    <property type="entry name" value="E3 UBIQUITIN-PROTEIN LIGASE HECTD3"/>
    <property type="match status" value="1"/>
</dbReference>
<reference evidence="4 5" key="1">
    <citation type="journal article" date="2024" name="BMC Genomics">
        <title>De novo assembly and annotation of Popillia japonica's genome with initial clues to its potential as an invasive pest.</title>
        <authorList>
            <person name="Cucini C."/>
            <person name="Boschi S."/>
            <person name="Funari R."/>
            <person name="Cardaioli E."/>
            <person name="Iannotti N."/>
            <person name="Marturano G."/>
            <person name="Paoli F."/>
            <person name="Bruttini M."/>
            <person name="Carapelli A."/>
            <person name="Frati F."/>
            <person name="Nardi F."/>
        </authorList>
    </citation>
    <scope>NUCLEOTIDE SEQUENCE [LARGE SCALE GENOMIC DNA]</scope>
    <source>
        <strain evidence="4">DMR45628</strain>
    </source>
</reference>
<comment type="caution">
    <text evidence="4">The sequence shown here is derived from an EMBL/GenBank/DDBJ whole genome shotgun (WGS) entry which is preliminary data.</text>
</comment>
<evidence type="ECO:0000256" key="1">
    <source>
        <dbReference type="ARBA" id="ARBA00022786"/>
    </source>
</evidence>
<protein>
    <submittedName>
        <fullName evidence="4">HECT-domain (Ubiquitin-transferase)</fullName>
    </submittedName>
</protein>
<evidence type="ECO:0000313" key="4">
    <source>
        <dbReference type="EMBL" id="KAK9737173.1"/>
    </source>
</evidence>
<evidence type="ECO:0000259" key="3">
    <source>
        <dbReference type="PROSITE" id="PS50237"/>
    </source>
</evidence>
<dbReference type="SMART" id="SM00119">
    <property type="entry name" value="HECTc"/>
    <property type="match status" value="1"/>
</dbReference>
<organism evidence="4 5">
    <name type="scientific">Popillia japonica</name>
    <name type="common">Japanese beetle</name>
    <dbReference type="NCBI Taxonomy" id="7064"/>
    <lineage>
        <taxon>Eukaryota</taxon>
        <taxon>Metazoa</taxon>
        <taxon>Ecdysozoa</taxon>
        <taxon>Arthropoda</taxon>
        <taxon>Hexapoda</taxon>
        <taxon>Insecta</taxon>
        <taxon>Pterygota</taxon>
        <taxon>Neoptera</taxon>
        <taxon>Endopterygota</taxon>
        <taxon>Coleoptera</taxon>
        <taxon>Polyphaga</taxon>
        <taxon>Scarabaeiformia</taxon>
        <taxon>Scarabaeidae</taxon>
        <taxon>Rutelinae</taxon>
        <taxon>Popillia</taxon>
    </lineage>
</organism>
<comment type="caution">
    <text evidence="2">Lacks conserved residue(s) required for the propagation of feature annotation.</text>
</comment>
<dbReference type="Proteomes" id="UP001458880">
    <property type="component" value="Unassembled WGS sequence"/>
</dbReference>
<dbReference type="Pfam" id="PF00632">
    <property type="entry name" value="HECT"/>
    <property type="match status" value="1"/>
</dbReference>
<dbReference type="InterPro" id="IPR042469">
    <property type="entry name" value="HECTD3"/>
</dbReference>
<proteinExistence type="predicted"/>
<dbReference type="AlphaFoldDB" id="A0AAW1LRS3"/>
<dbReference type="SUPFAM" id="SSF56204">
    <property type="entry name" value="Hect, E3 ligase catalytic domain"/>
    <property type="match status" value="1"/>
</dbReference>
<dbReference type="GO" id="GO:0004842">
    <property type="term" value="F:ubiquitin-protein transferase activity"/>
    <property type="evidence" value="ECO:0007669"/>
    <property type="project" value="InterPro"/>
</dbReference>
<evidence type="ECO:0000256" key="2">
    <source>
        <dbReference type="PROSITE-ProRule" id="PRU00104"/>
    </source>
</evidence>
<dbReference type="PANTHER" id="PTHR46654:SF1">
    <property type="entry name" value="E3 UBIQUITIN-PROTEIN LIGASE HECTD3"/>
    <property type="match status" value="1"/>
</dbReference>
<gene>
    <name evidence="4" type="ORF">QE152_g10883</name>
</gene>
<name>A0AAW1LRS3_POPJA</name>
<dbReference type="EMBL" id="JASPKY010000103">
    <property type="protein sequence ID" value="KAK9737173.1"/>
    <property type="molecule type" value="Genomic_DNA"/>
</dbReference>
<evidence type="ECO:0000313" key="5">
    <source>
        <dbReference type="Proteomes" id="UP001458880"/>
    </source>
</evidence>
<sequence>MWFKFVGILFGVAMRTKKPLALPIAPIIWKLIVGEPVSIEDLEDVDCMYVQSLRSIRDIHLSGVTEANFLEVIPLESFEGTSCTGKTVPIVPGGRSIALTFSNRSQYFEKAVKFRLQEFNLQVAAIREGMAGIIPVPLLSLVTAEHMEQLICGMSHISITLLKKIVRYRELDENHQELDENHQLVQWLWNILESFTDAERVLFMRFVSGRSRLPSNLLRELHRR</sequence>
<dbReference type="InterPro" id="IPR000569">
    <property type="entry name" value="HECT_dom"/>
</dbReference>
<dbReference type="GO" id="GO:0009966">
    <property type="term" value="P:regulation of signal transduction"/>
    <property type="evidence" value="ECO:0007669"/>
    <property type="project" value="UniProtKB-ARBA"/>
</dbReference>
<dbReference type="InterPro" id="IPR035983">
    <property type="entry name" value="Hect_E3_ubiquitin_ligase"/>
</dbReference>
<dbReference type="Gene3D" id="3.90.1750.10">
    <property type="entry name" value="Hect, E3 ligase catalytic domains"/>
    <property type="match status" value="1"/>
</dbReference>
<keyword evidence="5" id="KW-1185">Reference proteome</keyword>
<accession>A0AAW1LRS3</accession>
<feature type="domain" description="HECT" evidence="3">
    <location>
        <begin position="1"/>
        <end position="224"/>
    </location>
</feature>
<dbReference type="Gene3D" id="3.30.2160.10">
    <property type="entry name" value="Hect, E3 ligase catalytic domain"/>
    <property type="match status" value="1"/>
</dbReference>
<keyword evidence="1 2" id="KW-0833">Ubl conjugation pathway</keyword>